<dbReference type="PANTHER" id="PTHR31793:SF27">
    <property type="entry name" value="NOVEL THIOESTERASE SUPERFAMILY DOMAIN AND SAPOSIN A-TYPE DOMAIN CONTAINING PROTEIN (0610012H03RIK)"/>
    <property type="match status" value="1"/>
</dbReference>
<name>R3WSC5_9ENTE</name>
<dbReference type="STRING" id="154621.RV11_GL002479"/>
<comment type="similarity">
    <text evidence="1">Belongs to the 4-hydroxybenzoyl-CoA thioesterase family.</text>
</comment>
<gene>
    <name evidence="3" type="ORF">UC3_01547</name>
</gene>
<organism evidence="3 4">
    <name type="scientific">Enterococcus phoeniculicola ATCC BAA-412</name>
    <dbReference type="NCBI Taxonomy" id="1158610"/>
    <lineage>
        <taxon>Bacteria</taxon>
        <taxon>Bacillati</taxon>
        <taxon>Bacillota</taxon>
        <taxon>Bacilli</taxon>
        <taxon>Lactobacillales</taxon>
        <taxon>Enterococcaceae</taxon>
        <taxon>Enterococcus</taxon>
    </lineage>
</organism>
<evidence type="ECO:0000313" key="3">
    <source>
        <dbReference type="EMBL" id="EOL44730.1"/>
    </source>
</evidence>
<keyword evidence="2 3" id="KW-0378">Hydrolase</keyword>
<dbReference type="Proteomes" id="UP000013785">
    <property type="component" value="Unassembled WGS sequence"/>
</dbReference>
<dbReference type="AlphaFoldDB" id="R3WSC5"/>
<protein>
    <submittedName>
        <fullName evidence="3">YbgC/YbaW family acyl-CoA thioester hydrolase</fullName>
    </submittedName>
</protein>
<dbReference type="HOGENOM" id="CLU_101141_3_3_9"/>
<dbReference type="PATRIC" id="fig|1158610.3.peg.1532"/>
<dbReference type="EMBL" id="AJAT01000013">
    <property type="protein sequence ID" value="EOL44730.1"/>
    <property type="molecule type" value="Genomic_DNA"/>
</dbReference>
<evidence type="ECO:0000256" key="2">
    <source>
        <dbReference type="ARBA" id="ARBA00022801"/>
    </source>
</evidence>
<dbReference type="Gene3D" id="3.10.129.10">
    <property type="entry name" value="Hotdog Thioesterase"/>
    <property type="match status" value="1"/>
</dbReference>
<dbReference type="InterPro" id="IPR029069">
    <property type="entry name" value="HotDog_dom_sf"/>
</dbReference>
<dbReference type="CDD" id="cd00586">
    <property type="entry name" value="4HBT"/>
    <property type="match status" value="1"/>
</dbReference>
<proteinExistence type="inferred from homology"/>
<dbReference type="OrthoDB" id="9800856at2"/>
<comment type="caution">
    <text evidence="3">The sequence shown here is derived from an EMBL/GenBank/DDBJ whole genome shotgun (WGS) entry which is preliminary data.</text>
</comment>
<dbReference type="InterPro" id="IPR006684">
    <property type="entry name" value="YbgC/YbaW"/>
</dbReference>
<reference evidence="3 4" key="1">
    <citation type="submission" date="2013-02" db="EMBL/GenBank/DDBJ databases">
        <title>The Genome Sequence of Enterococcus phoeniculicola BAA-412.</title>
        <authorList>
            <consortium name="The Broad Institute Genome Sequencing Platform"/>
            <consortium name="The Broad Institute Genome Sequencing Center for Infectious Disease"/>
            <person name="Earl A.M."/>
            <person name="Gilmore M.S."/>
            <person name="Lebreton F."/>
            <person name="Walker B."/>
            <person name="Young S.K."/>
            <person name="Zeng Q."/>
            <person name="Gargeya S."/>
            <person name="Fitzgerald M."/>
            <person name="Haas B."/>
            <person name="Abouelleil A."/>
            <person name="Alvarado L."/>
            <person name="Arachchi H.M."/>
            <person name="Berlin A.M."/>
            <person name="Chapman S.B."/>
            <person name="Dewar J."/>
            <person name="Goldberg J."/>
            <person name="Griggs A."/>
            <person name="Gujja S."/>
            <person name="Hansen M."/>
            <person name="Howarth C."/>
            <person name="Imamovic A."/>
            <person name="Larimer J."/>
            <person name="McCowan C."/>
            <person name="Murphy C."/>
            <person name="Neiman D."/>
            <person name="Pearson M."/>
            <person name="Priest M."/>
            <person name="Roberts A."/>
            <person name="Saif S."/>
            <person name="Shea T."/>
            <person name="Sisk P."/>
            <person name="Sykes S."/>
            <person name="Wortman J."/>
            <person name="Nusbaum C."/>
            <person name="Birren B."/>
        </authorList>
    </citation>
    <scope>NUCLEOTIDE SEQUENCE [LARGE SCALE GENOMIC DNA]</scope>
    <source>
        <strain evidence="3 4">ATCC BAA-412</strain>
    </source>
</reference>
<dbReference type="eggNOG" id="COG0824">
    <property type="taxonomic scope" value="Bacteria"/>
</dbReference>
<accession>R3WSC5</accession>
<sequence length="145" mass="17053">MSTYPGYLRSPHYYETDQMGIVHHSNYIRWFEEARVQLLNYLGCSYKEIEEAGIIIPVLDVSCTYKEMIRFGDDIRIAISIQSYTGTRLTFDYTIHPENSEKVLTTGTSSHCFLSAETQRLIRLKKTHPQIHQIFEEYYEQTRGE</sequence>
<dbReference type="GO" id="GO:0047617">
    <property type="term" value="F:fatty acyl-CoA hydrolase activity"/>
    <property type="evidence" value="ECO:0007669"/>
    <property type="project" value="TreeGrafter"/>
</dbReference>
<evidence type="ECO:0000256" key="1">
    <source>
        <dbReference type="ARBA" id="ARBA00005953"/>
    </source>
</evidence>
<evidence type="ECO:0000313" key="4">
    <source>
        <dbReference type="Proteomes" id="UP000013785"/>
    </source>
</evidence>
<dbReference type="RefSeq" id="WP_010768210.1">
    <property type="nucleotide sequence ID" value="NZ_ASWE01000003.1"/>
</dbReference>
<dbReference type="NCBIfam" id="TIGR00051">
    <property type="entry name" value="YbgC/FadM family acyl-CoA thioesterase"/>
    <property type="match status" value="1"/>
</dbReference>
<keyword evidence="4" id="KW-1185">Reference proteome</keyword>
<dbReference type="PANTHER" id="PTHR31793">
    <property type="entry name" value="4-HYDROXYBENZOYL-COA THIOESTERASE FAMILY MEMBER"/>
    <property type="match status" value="1"/>
</dbReference>
<dbReference type="SUPFAM" id="SSF54637">
    <property type="entry name" value="Thioesterase/thiol ester dehydrase-isomerase"/>
    <property type="match status" value="1"/>
</dbReference>
<dbReference type="InterPro" id="IPR050563">
    <property type="entry name" value="4-hydroxybenzoyl-CoA_TE"/>
</dbReference>
<dbReference type="Pfam" id="PF13279">
    <property type="entry name" value="4HBT_2"/>
    <property type="match status" value="1"/>
</dbReference>